<dbReference type="Pfam" id="PF00226">
    <property type="entry name" value="DnaJ"/>
    <property type="match status" value="1"/>
</dbReference>
<dbReference type="PROSITE" id="PS50076">
    <property type="entry name" value="DNAJ_2"/>
    <property type="match status" value="1"/>
</dbReference>
<reference evidence="5" key="1">
    <citation type="journal article" date="2023" name="Commun. Biol.">
        <title>Genome analysis of Parmales, the sister group of diatoms, reveals the evolutionary specialization of diatoms from phago-mixotrophs to photoautotrophs.</title>
        <authorList>
            <person name="Ban H."/>
            <person name="Sato S."/>
            <person name="Yoshikawa S."/>
            <person name="Yamada K."/>
            <person name="Nakamura Y."/>
            <person name="Ichinomiya M."/>
            <person name="Sato N."/>
            <person name="Blanc-Mathieu R."/>
            <person name="Endo H."/>
            <person name="Kuwata A."/>
            <person name="Ogata H."/>
        </authorList>
    </citation>
    <scope>NUCLEOTIDE SEQUENCE [LARGE SCALE GENOMIC DNA]</scope>
</reference>
<dbReference type="InterPro" id="IPR036869">
    <property type="entry name" value="J_dom_sf"/>
</dbReference>
<gene>
    <name evidence="4" type="ORF">TrCOL_g1277</name>
</gene>
<dbReference type="Proteomes" id="UP001165065">
    <property type="component" value="Unassembled WGS sequence"/>
</dbReference>
<feature type="region of interest" description="Disordered" evidence="2">
    <location>
        <begin position="98"/>
        <end position="118"/>
    </location>
</feature>
<organism evidence="4 5">
    <name type="scientific">Triparma columacea</name>
    <dbReference type="NCBI Taxonomy" id="722753"/>
    <lineage>
        <taxon>Eukaryota</taxon>
        <taxon>Sar</taxon>
        <taxon>Stramenopiles</taxon>
        <taxon>Ochrophyta</taxon>
        <taxon>Bolidophyceae</taxon>
        <taxon>Parmales</taxon>
        <taxon>Triparmaceae</taxon>
        <taxon>Triparma</taxon>
    </lineage>
</organism>
<dbReference type="InterPro" id="IPR051938">
    <property type="entry name" value="Apopto_cytoskel_mod"/>
</dbReference>
<proteinExistence type="predicted"/>
<keyword evidence="5" id="KW-1185">Reference proteome</keyword>
<dbReference type="PANTHER" id="PTHR44145">
    <property type="entry name" value="DNAJ HOMOLOG SUBFAMILY A MEMBER 3, MITOCHONDRIAL"/>
    <property type="match status" value="1"/>
</dbReference>
<dbReference type="OrthoDB" id="10250354at2759"/>
<evidence type="ECO:0000313" key="4">
    <source>
        <dbReference type="EMBL" id="GMI34557.1"/>
    </source>
</evidence>
<feature type="region of interest" description="Disordered" evidence="2">
    <location>
        <begin position="190"/>
        <end position="218"/>
    </location>
</feature>
<dbReference type="AlphaFoldDB" id="A0A9W7L726"/>
<dbReference type="CDD" id="cd06257">
    <property type="entry name" value="DnaJ"/>
    <property type="match status" value="1"/>
</dbReference>
<dbReference type="PROSITE" id="PS00636">
    <property type="entry name" value="DNAJ_1"/>
    <property type="match status" value="1"/>
</dbReference>
<dbReference type="PANTHER" id="PTHR44145:SF3">
    <property type="entry name" value="DNAJ HOMOLOG SUBFAMILY A MEMBER 3, MITOCHONDRIAL"/>
    <property type="match status" value="1"/>
</dbReference>
<accession>A0A9W7L726</accession>
<dbReference type="SUPFAM" id="SSF46565">
    <property type="entry name" value="Chaperone J-domain"/>
    <property type="match status" value="1"/>
</dbReference>
<dbReference type="PRINTS" id="PR00625">
    <property type="entry name" value="JDOMAIN"/>
</dbReference>
<dbReference type="Gene3D" id="1.10.287.110">
    <property type="entry name" value="DnaJ domain"/>
    <property type="match status" value="1"/>
</dbReference>
<dbReference type="InterPro" id="IPR001623">
    <property type="entry name" value="DnaJ_domain"/>
</dbReference>
<comment type="caution">
    <text evidence="4">The sequence shown here is derived from an EMBL/GenBank/DDBJ whole genome shotgun (WGS) entry which is preliminary data.</text>
</comment>
<evidence type="ECO:0000256" key="2">
    <source>
        <dbReference type="SAM" id="MobiDB-lite"/>
    </source>
</evidence>
<dbReference type="InterPro" id="IPR018253">
    <property type="entry name" value="DnaJ_domain_CS"/>
</dbReference>
<keyword evidence="1" id="KW-0143">Chaperone</keyword>
<feature type="domain" description="J" evidence="3">
    <location>
        <begin position="7"/>
        <end position="73"/>
    </location>
</feature>
<dbReference type="SMART" id="SM00271">
    <property type="entry name" value="DnaJ"/>
    <property type="match status" value="1"/>
</dbReference>
<name>A0A9W7L726_9STRA</name>
<protein>
    <recommendedName>
        <fullName evidence="3">J domain-containing protein</fullName>
    </recommendedName>
</protein>
<evidence type="ECO:0000256" key="1">
    <source>
        <dbReference type="ARBA" id="ARBA00023186"/>
    </source>
</evidence>
<evidence type="ECO:0000259" key="3">
    <source>
        <dbReference type="PROSITE" id="PS50076"/>
    </source>
</evidence>
<dbReference type="EMBL" id="BRYA01000044">
    <property type="protein sequence ID" value="GMI34557.1"/>
    <property type="molecule type" value="Genomic_DNA"/>
</dbReference>
<sequence length="218" mass="24605">MASLNRSLYGVLKVNPSSSTAEIKSAYRKLALRYHPDRNIDNAQKASEVFKQISEAYDTLVDPAKRKIYDREFGAGSENLFRRSGPASEGWNYNNVNSRRGYDHNSQRYRPNGPPESGSAYNFNLHQHMHYGDEIRSASGKISGEAFTKLQQQERSSVAFKKTENVTMGMSYEGMGERKKEVTLQDIKKSVGDRARERRKNRRTRVNVDGGAGGCNIS</sequence>
<evidence type="ECO:0000313" key="5">
    <source>
        <dbReference type="Proteomes" id="UP001165065"/>
    </source>
</evidence>